<evidence type="ECO:0000256" key="1">
    <source>
        <dbReference type="SAM" id="Coils"/>
    </source>
</evidence>
<dbReference type="PANTHER" id="PTHR45615">
    <property type="entry name" value="MYOSIN HEAVY CHAIN, NON-MUSCLE"/>
    <property type="match status" value="1"/>
</dbReference>
<feature type="coiled-coil region" evidence="1">
    <location>
        <begin position="231"/>
        <end position="320"/>
    </location>
</feature>
<gene>
    <name evidence="4" type="ORF">ACHAWU_007345</name>
</gene>
<dbReference type="Proteomes" id="UP001530293">
    <property type="component" value="Unassembled WGS sequence"/>
</dbReference>
<keyword evidence="1" id="KW-0175">Coiled coil</keyword>
<dbReference type="Gene3D" id="1.10.287.1490">
    <property type="match status" value="1"/>
</dbReference>
<feature type="compositionally biased region" description="Low complexity" evidence="2">
    <location>
        <begin position="1821"/>
        <end position="1833"/>
    </location>
</feature>
<feature type="signal peptide" evidence="3">
    <location>
        <begin position="1"/>
        <end position="20"/>
    </location>
</feature>
<feature type="chain" id="PRO_5044802289" evidence="3">
    <location>
        <begin position="21"/>
        <end position="2143"/>
    </location>
</feature>
<keyword evidence="5" id="KW-1185">Reference proteome</keyword>
<protein>
    <submittedName>
        <fullName evidence="4">Uncharacterized protein</fullName>
    </submittedName>
</protein>
<feature type="coiled-coil region" evidence="1">
    <location>
        <begin position="1009"/>
        <end position="1068"/>
    </location>
</feature>
<feature type="compositionally biased region" description="Polar residues" evidence="2">
    <location>
        <begin position="1708"/>
        <end position="1731"/>
    </location>
</feature>
<dbReference type="PANTHER" id="PTHR45615:SF63">
    <property type="entry name" value="CHROMOSOME UNDETERMINED SCAFFOLD_10, WHOLE GENOME SHOTGUN SEQUENCE"/>
    <property type="match status" value="1"/>
</dbReference>
<evidence type="ECO:0000313" key="5">
    <source>
        <dbReference type="Proteomes" id="UP001530293"/>
    </source>
</evidence>
<comment type="caution">
    <text evidence="4">The sequence shown here is derived from an EMBL/GenBank/DDBJ whole genome shotgun (WGS) entry which is preliminary data.</text>
</comment>
<evidence type="ECO:0000256" key="2">
    <source>
        <dbReference type="SAM" id="MobiDB-lite"/>
    </source>
</evidence>
<feature type="compositionally biased region" description="Low complexity" evidence="2">
    <location>
        <begin position="1801"/>
        <end position="1813"/>
    </location>
</feature>
<proteinExistence type="predicted"/>
<feature type="coiled-coil region" evidence="1">
    <location>
        <begin position="1098"/>
        <end position="1317"/>
    </location>
</feature>
<feature type="coiled-coil region" evidence="1">
    <location>
        <begin position="900"/>
        <end position="934"/>
    </location>
</feature>
<accession>A0ABD3M4J9</accession>
<evidence type="ECO:0000313" key="4">
    <source>
        <dbReference type="EMBL" id="KAL3756966.1"/>
    </source>
</evidence>
<feature type="region of interest" description="Disordered" evidence="2">
    <location>
        <begin position="2011"/>
        <end position="2035"/>
    </location>
</feature>
<evidence type="ECO:0000256" key="3">
    <source>
        <dbReference type="SAM" id="SignalP"/>
    </source>
</evidence>
<feature type="coiled-coil region" evidence="1">
    <location>
        <begin position="410"/>
        <end position="870"/>
    </location>
</feature>
<feature type="compositionally biased region" description="Polar residues" evidence="2">
    <location>
        <begin position="1554"/>
        <end position="1563"/>
    </location>
</feature>
<name>A0ABD3M4J9_9STRA</name>
<dbReference type="EMBL" id="JALLBG020000283">
    <property type="protein sequence ID" value="KAL3756966.1"/>
    <property type="molecule type" value="Genomic_DNA"/>
</dbReference>
<organism evidence="4 5">
    <name type="scientific">Discostella pseudostelligera</name>
    <dbReference type="NCBI Taxonomy" id="259834"/>
    <lineage>
        <taxon>Eukaryota</taxon>
        <taxon>Sar</taxon>
        <taxon>Stramenopiles</taxon>
        <taxon>Ochrophyta</taxon>
        <taxon>Bacillariophyta</taxon>
        <taxon>Coscinodiscophyceae</taxon>
        <taxon>Thalassiosirophycidae</taxon>
        <taxon>Stephanodiscales</taxon>
        <taxon>Stephanodiscaceae</taxon>
        <taxon>Discostella</taxon>
    </lineage>
</organism>
<feature type="region of interest" description="Disordered" evidence="2">
    <location>
        <begin position="88"/>
        <end position="220"/>
    </location>
</feature>
<feature type="compositionally biased region" description="Polar residues" evidence="2">
    <location>
        <begin position="1767"/>
        <end position="1790"/>
    </location>
</feature>
<sequence length="2143" mass="236243">MVSRCCCCLLLVLQILAASSFQWSTNPLRPHKQHAPSTTSASIASANNNNAAIIDSNNNILIAPSSSLSSLVKSRWTSLLTLSAKNKRRGGRRGDLFGSMEEIMGEEDDDDGRKGDDDEEEDDTEFYSAINNDNKSTSSPKPPPSRTPKSALLEDDDEDGAGMTMKDVDEALNDEIMGALRSAEQDLMGQSESGGAEDSSTTDVSINTDTMNSIIPPTPPDVVDVVVPNEDELLLQSLQEAQREADEAEEMLRQAEEEAAKWEKELAQLEEEAARNSMAEAYQAALDAANENVDTLSSQIQNLESELASTISKMEQSIEDKERISAEYAFLAKNYGELKSQQNQGSATTTLLEAEIANYKSQIGDLESLLETTGRSLTSAQEEATKWQDMYNDVQTSMQAKLTSEVQSTIDQYELQVLEVTASLEEEKAQVQEEANRFIDKIQSEFNAGIVNNQKMISALRQALRKTRKEKSYLEEKSSMERNKAVEDVRERMNSEVANLKEVLKSIEGEMGEKEKAMQSVMEGKEETEKLMEEIRTLREAFEESQAKSAQNVAEYEQRLSSYVDMENALRLELNGKERSIEDLTKDRDATTKQVEVLKLELEVLQSKVNEVETSNSSLARELTDAKSVFEREKAAMESQIASTEQKIADLEEELKSKREMISTSEKALEEARAKLTIIQEQFDQEAASVKKLENELKNMEAKLAEAEASQQKTALLEQEAAAKQIQSLQSRANSLEAQLNEAIDNAAKSEQKLKDYQAKVDSMQGTLMQSSTNVQARENELAAMKEQARLSMAEQAKKNEQLQSELNRVQKEMNDSLAKANAEIAQRGRILEEKEKMRVALQEKYNRLLDQMESANVMAQKKIDAQAEQIRKLEVTGNQELSNLSGQVSTLKKDLSLAQGDAQKRITALNTQIQTMEQEIKKERALRDEARQNTLGLEQALMQAKKSFEKMEQEKKMEVMQLNLRIEQSNAAAMKEAENGKRLRSDLKAMSESLTKADDEIKQRDNSLRTKEGALSELQRMNEQLKGDIASVQVKSQKDVKAKSDEINALKDKVATLTAEVDKEIKLRQDVMAGKEGVESLLQKKFADMTKDMESIRADAQKTIDKQAQELKRLEASASEEKNALAAEISRLKNEMSTAQSNAQKSIDARTAEIRNMEQVIAKLKSTIEEEKQLTDEAMKGKSGLEKALQTKVAQLSNDIANAQKNTEAVVQEKNRELDHLHSQIRKLAEEVKAESSLKVQATKERDNIDHQLKAKIAQLEKELSDSRATNESNLKERDTILSTMRSDLNKLTKLKDDAQKERDDVEKELTAKNYELRNKISAIQITADKAIQAKSEEVANLKTQVLEKATSSDALIKDKLNVLATVEDSLRAKTQLVEQLSKDIKAIRADADSAAKAEKQALDEKASIESKMRAELEQLQKNIRASQANAETAIKAKEVELRRMEALLSDLQKKSTEEKALIETKMQAELEQLRTDLRNSRANAEASVAKLQEELSTQKLAMKAQAQAITKAEERARAEAEAEVKLAKEPVKDEAGVKPGAVAVPVNRQEKVQQTNPTRTQEPPKGFGKPAMKVAATGNVSPPKNIPLRDRITFGKVEQLREARLANQSAATVGLSAEKADPSPMIAAEGFTADKAEEVRLERLRIAEEVAMKLKTEKERKTSGGVNSLRQLVMPQGSRNNVSERAEDGVASSRNTKTGRAGGKSLLTNLITTSQVKTSATVRASSSVPEKTIASSPSPTPSSQGVTSAVGAPSFPKRIAPSPPSSQASTRRQGTPASQTNSPASTIMGSPAGDGPLTGLLKAKGASSASAFPKREKSPSPSSQAAPKPSAELTNPSVAEISIKSKEQTEQVKSPRTPQRVENISDADPVSKLDYKRRSLKDLLPSVGKPIGSYGGRMTTTKLGVMATPDQPQQSSIKVAPAIKKTSLKNLLPTVGKPMSSYGKTTTTSLGGLASPEQAAPSIIERRKKAVREDVIVSVAMNKDDLVEELKATVTSMPSKNSNLSSIIRNQNRRQRVPRDQPKLGETTPATKSRVEVETKPEAISTVNIDAVEDKGMNAAVASMKIQEAFQRALLSARIANDAKAKIVNSFPAYRNANLSQMIQDKSKPTLSQQKAFANSNRRTSLFPEKVESHLSRLLHK</sequence>
<feature type="region of interest" description="Disordered" evidence="2">
    <location>
        <begin position="1552"/>
        <end position="1571"/>
    </location>
</feature>
<reference evidence="4 5" key="1">
    <citation type="submission" date="2024-10" db="EMBL/GenBank/DDBJ databases">
        <title>Updated reference genomes for cyclostephanoid diatoms.</title>
        <authorList>
            <person name="Roberts W.R."/>
            <person name="Alverson A.J."/>
        </authorList>
    </citation>
    <scope>NUCLEOTIDE SEQUENCE [LARGE SCALE GENOMIC DNA]</scope>
    <source>
        <strain evidence="4 5">AJA232-27</strain>
    </source>
</reference>
<feature type="region of interest" description="Disordered" evidence="2">
    <location>
        <begin position="1660"/>
        <end position="1875"/>
    </location>
</feature>
<dbReference type="SUPFAM" id="SSF57997">
    <property type="entry name" value="Tropomyosin"/>
    <property type="match status" value="1"/>
</dbReference>
<feature type="compositionally biased region" description="Polar residues" evidence="2">
    <location>
        <begin position="1853"/>
        <end position="1864"/>
    </location>
</feature>
<keyword evidence="3" id="KW-0732">Signal</keyword>
<feature type="compositionally biased region" description="Polar residues" evidence="2">
    <location>
        <begin position="188"/>
        <end position="215"/>
    </location>
</feature>
<feature type="coiled-coil region" evidence="1">
    <location>
        <begin position="1372"/>
        <end position="1525"/>
    </location>
</feature>